<name>A0ABS0LP65_9LACT</name>
<dbReference type="EMBL" id="JACBXQ010000002">
    <property type="protein sequence ID" value="MBG9985955.1"/>
    <property type="molecule type" value="Genomic_DNA"/>
</dbReference>
<dbReference type="Gene3D" id="1.10.1760.20">
    <property type="match status" value="1"/>
</dbReference>
<evidence type="ECO:0000313" key="3">
    <source>
        <dbReference type="Proteomes" id="UP000721415"/>
    </source>
</evidence>
<evidence type="ECO:0000256" key="1">
    <source>
        <dbReference type="SAM" id="Phobius"/>
    </source>
</evidence>
<dbReference type="Pfam" id="PF12822">
    <property type="entry name" value="ECF_trnsprt"/>
    <property type="match status" value="1"/>
</dbReference>
<comment type="caution">
    <text evidence="2">The sequence shown here is derived from an EMBL/GenBank/DDBJ whole genome shotgun (WGS) entry which is preliminary data.</text>
</comment>
<dbReference type="InterPro" id="IPR030949">
    <property type="entry name" value="ECF_S_folate_fam"/>
</dbReference>
<feature type="transmembrane region" description="Helical" evidence="1">
    <location>
        <begin position="88"/>
        <end position="108"/>
    </location>
</feature>
<keyword evidence="3" id="KW-1185">Reference proteome</keyword>
<dbReference type="InterPro" id="IPR024529">
    <property type="entry name" value="ECF_trnsprt_substrate-spec"/>
</dbReference>
<organism evidence="2 3">
    <name type="scientific">Facklamia lactis</name>
    <dbReference type="NCBI Taxonomy" id="2749967"/>
    <lineage>
        <taxon>Bacteria</taxon>
        <taxon>Bacillati</taxon>
        <taxon>Bacillota</taxon>
        <taxon>Bacilli</taxon>
        <taxon>Lactobacillales</taxon>
        <taxon>Aerococcaceae</taxon>
        <taxon>Facklamia</taxon>
    </lineage>
</organism>
<sequence>MENTNINHPKVYGKKGKLSTLQLTIMALLLAFRILLGYIPSLRLGEIASVGIGFLGTALSSAIIGPWWGIILSMLTDIITALIDGYTFFFGYTLSAGVGGLIYGLFLWRKEHNWKNIFLSVLLITIFVNLGLGSLWVRMMSGQAWKAFMPLRIAKNAFTLPTNTLILLFVFKIPMIQKLIKKYQF</sequence>
<feature type="transmembrane region" description="Helical" evidence="1">
    <location>
        <begin position="20"/>
        <end position="40"/>
    </location>
</feature>
<keyword evidence="1" id="KW-1133">Transmembrane helix</keyword>
<keyword evidence="1" id="KW-0812">Transmembrane</keyword>
<dbReference type="NCBIfam" id="TIGR04518">
    <property type="entry name" value="ECF_S_folT_fam"/>
    <property type="match status" value="1"/>
</dbReference>
<proteinExistence type="predicted"/>
<accession>A0ABS0LP65</accession>
<evidence type="ECO:0000313" key="2">
    <source>
        <dbReference type="EMBL" id="MBG9985955.1"/>
    </source>
</evidence>
<feature type="transmembrane region" description="Helical" evidence="1">
    <location>
        <begin position="157"/>
        <end position="175"/>
    </location>
</feature>
<feature type="transmembrane region" description="Helical" evidence="1">
    <location>
        <begin position="117"/>
        <end position="137"/>
    </location>
</feature>
<keyword evidence="1" id="KW-0472">Membrane</keyword>
<feature type="transmembrane region" description="Helical" evidence="1">
    <location>
        <begin position="47"/>
        <end position="68"/>
    </location>
</feature>
<reference evidence="2 3" key="1">
    <citation type="submission" date="2020-07" db="EMBL/GenBank/DDBJ databases">
        <title>Facklamia lactis sp. nov., isolated from raw milk.</title>
        <authorList>
            <person name="Doll E.V."/>
            <person name="Huptas C."/>
            <person name="Staib L."/>
            <person name="Wenning M."/>
            <person name="Scherer S."/>
        </authorList>
    </citation>
    <scope>NUCLEOTIDE SEQUENCE [LARGE SCALE GENOMIC DNA]</scope>
    <source>
        <strain evidence="2 3">DSM 111018</strain>
    </source>
</reference>
<dbReference type="RefSeq" id="WP_197114847.1">
    <property type="nucleotide sequence ID" value="NZ_JACBXQ010000002.1"/>
</dbReference>
<gene>
    <name evidence="2" type="ORF">HZY91_03490</name>
</gene>
<dbReference type="Proteomes" id="UP000721415">
    <property type="component" value="Unassembled WGS sequence"/>
</dbReference>
<protein>
    <submittedName>
        <fullName evidence="2">Folate family ECF transporter S component</fullName>
    </submittedName>
</protein>